<dbReference type="InterPro" id="IPR034466">
    <property type="entry name" value="Methyltransferase_Class_B"/>
</dbReference>
<gene>
    <name evidence="8" type="ORF">METZ01_LOCUS167480</name>
</gene>
<dbReference type="GO" id="GO:0031419">
    <property type="term" value="F:cobalamin binding"/>
    <property type="evidence" value="ECO:0007669"/>
    <property type="project" value="InterPro"/>
</dbReference>
<proteinExistence type="predicted"/>
<dbReference type="InterPro" id="IPR036724">
    <property type="entry name" value="Cobalamin-bd_sf"/>
</dbReference>
<feature type="domain" description="Radical SAM core" evidence="7">
    <location>
        <begin position="187"/>
        <end position="424"/>
    </location>
</feature>
<dbReference type="Gene3D" id="3.80.30.20">
    <property type="entry name" value="tm_1862 like domain"/>
    <property type="match status" value="1"/>
</dbReference>
<dbReference type="InterPro" id="IPR023404">
    <property type="entry name" value="rSAM_horseshoe"/>
</dbReference>
<evidence type="ECO:0000256" key="2">
    <source>
        <dbReference type="ARBA" id="ARBA00022691"/>
    </source>
</evidence>
<evidence type="ECO:0000313" key="8">
    <source>
        <dbReference type="EMBL" id="SVB14626.1"/>
    </source>
</evidence>
<dbReference type="PROSITE" id="PS51332">
    <property type="entry name" value="B12_BINDING"/>
    <property type="match status" value="1"/>
</dbReference>
<dbReference type="SFLD" id="SFLDG01082">
    <property type="entry name" value="B12-binding_domain_containing"/>
    <property type="match status" value="1"/>
</dbReference>
<keyword evidence="3" id="KW-0479">Metal-binding</keyword>
<dbReference type="AlphaFoldDB" id="A0A382BLA4"/>
<sequence>MRVGCIYSIENYCSIDKPMRSPMEIPFGISIIATVLKVASHDVDLFVISPVTPLRKILENYIREKKPQLFCLTAVSSQFPAIERAAALIKELDPDIFVVLGGHHSSLAPEQAIKCPNVDAICISEGDSAVVQLASQLKNGKWPTDIPNLWIRDAKTGEIEKNSTASFNEDLDTIPHVDRTLWEPWIANPHEEASILVGRGCPYKCTYCSNHAMEELAEGKYVRYRSSEDMISEIDTLTKQYPRMNHIYLEIETVGADITKGIDLFEKLAFYNNARERKLAFRINLALHSNFVRNEEKFRKFLELCQNAGVTALNVGLESGSERVRRQILKRPRYTNKELIQFCRTAREYGVATSLLVLMGVPGETFDDYLETVRVVRELQPEDVQLSIFYPYLGTDLYDVAVEQGVITPGGIETSNERHRATLELPDFPKWRVQLEFLYFWHRSFKGHWPIDRIFLKMFRAFLLRFTNLSAVARYLIVNNSLCNYIFKTYMDGAKKVTGIKEDRLGTSLASYHTGEL</sequence>
<keyword evidence="4" id="KW-0408">Iron</keyword>
<dbReference type="SUPFAM" id="SSF52242">
    <property type="entry name" value="Cobalamin (vitamin B12)-binding domain"/>
    <property type="match status" value="1"/>
</dbReference>
<dbReference type="InterPro" id="IPR007197">
    <property type="entry name" value="rSAM"/>
</dbReference>
<dbReference type="SUPFAM" id="SSF102114">
    <property type="entry name" value="Radical SAM enzymes"/>
    <property type="match status" value="1"/>
</dbReference>
<dbReference type="GO" id="GO:0046872">
    <property type="term" value="F:metal ion binding"/>
    <property type="evidence" value="ECO:0007669"/>
    <property type="project" value="UniProtKB-KW"/>
</dbReference>
<dbReference type="SFLD" id="SFLDS00029">
    <property type="entry name" value="Radical_SAM"/>
    <property type="match status" value="1"/>
</dbReference>
<accession>A0A382BLA4</accession>
<keyword evidence="2" id="KW-0949">S-adenosyl-L-methionine</keyword>
<protein>
    <submittedName>
        <fullName evidence="8">Uncharacterized protein</fullName>
    </submittedName>
</protein>
<reference evidence="8" key="1">
    <citation type="submission" date="2018-05" db="EMBL/GenBank/DDBJ databases">
        <authorList>
            <person name="Lanie J.A."/>
            <person name="Ng W.-L."/>
            <person name="Kazmierczak K.M."/>
            <person name="Andrzejewski T.M."/>
            <person name="Davidsen T.M."/>
            <person name="Wayne K.J."/>
            <person name="Tettelin H."/>
            <person name="Glass J.I."/>
            <person name="Rusch D."/>
            <person name="Podicherti R."/>
            <person name="Tsui H.-C.T."/>
            <person name="Winkler M.E."/>
        </authorList>
    </citation>
    <scope>NUCLEOTIDE SEQUENCE</scope>
</reference>
<name>A0A382BLA4_9ZZZZ</name>
<evidence type="ECO:0000256" key="3">
    <source>
        <dbReference type="ARBA" id="ARBA00022723"/>
    </source>
</evidence>
<dbReference type="SMART" id="SM00729">
    <property type="entry name" value="Elp3"/>
    <property type="match status" value="1"/>
</dbReference>
<dbReference type="GO" id="GO:0051539">
    <property type="term" value="F:4 iron, 4 sulfur cluster binding"/>
    <property type="evidence" value="ECO:0007669"/>
    <property type="project" value="UniProtKB-KW"/>
</dbReference>
<dbReference type="CDD" id="cd02068">
    <property type="entry name" value="radical_SAM_B12_BD"/>
    <property type="match status" value="1"/>
</dbReference>
<comment type="cofactor">
    <cofactor evidence="1">
        <name>[4Fe-4S] cluster</name>
        <dbReference type="ChEBI" id="CHEBI:49883"/>
    </cofactor>
</comment>
<dbReference type="InterPro" id="IPR058240">
    <property type="entry name" value="rSAM_sf"/>
</dbReference>
<feature type="domain" description="B12-binding" evidence="6">
    <location>
        <begin position="11"/>
        <end position="144"/>
    </location>
</feature>
<dbReference type="GO" id="GO:0003824">
    <property type="term" value="F:catalytic activity"/>
    <property type="evidence" value="ECO:0007669"/>
    <property type="project" value="InterPro"/>
</dbReference>
<dbReference type="Pfam" id="PF04055">
    <property type="entry name" value="Radical_SAM"/>
    <property type="match status" value="1"/>
</dbReference>
<dbReference type="Pfam" id="PF02310">
    <property type="entry name" value="B12-binding"/>
    <property type="match status" value="1"/>
</dbReference>
<dbReference type="InterPro" id="IPR051198">
    <property type="entry name" value="BchE-like"/>
</dbReference>
<dbReference type="InterPro" id="IPR006638">
    <property type="entry name" value="Elp3/MiaA/NifB-like_rSAM"/>
</dbReference>
<evidence type="ECO:0000259" key="7">
    <source>
        <dbReference type="PROSITE" id="PS51918"/>
    </source>
</evidence>
<dbReference type="PANTHER" id="PTHR43409">
    <property type="entry name" value="ANAEROBIC MAGNESIUM-PROTOPORPHYRIN IX MONOMETHYL ESTER CYCLASE-RELATED"/>
    <property type="match status" value="1"/>
</dbReference>
<dbReference type="Gene3D" id="3.40.50.280">
    <property type="entry name" value="Cobalamin-binding domain"/>
    <property type="match status" value="1"/>
</dbReference>
<dbReference type="InterPro" id="IPR006158">
    <property type="entry name" value="Cobalamin-bd"/>
</dbReference>
<evidence type="ECO:0000256" key="1">
    <source>
        <dbReference type="ARBA" id="ARBA00001966"/>
    </source>
</evidence>
<dbReference type="PROSITE" id="PS51918">
    <property type="entry name" value="RADICAL_SAM"/>
    <property type="match status" value="1"/>
</dbReference>
<dbReference type="SFLD" id="SFLDG01123">
    <property type="entry name" value="methyltransferase_(Class_B)"/>
    <property type="match status" value="1"/>
</dbReference>
<dbReference type="CDD" id="cd01335">
    <property type="entry name" value="Radical_SAM"/>
    <property type="match status" value="1"/>
</dbReference>
<organism evidence="8">
    <name type="scientific">marine metagenome</name>
    <dbReference type="NCBI Taxonomy" id="408172"/>
    <lineage>
        <taxon>unclassified sequences</taxon>
        <taxon>metagenomes</taxon>
        <taxon>ecological metagenomes</taxon>
    </lineage>
</organism>
<keyword evidence="5" id="KW-0411">Iron-sulfur</keyword>
<evidence type="ECO:0000256" key="4">
    <source>
        <dbReference type="ARBA" id="ARBA00023004"/>
    </source>
</evidence>
<evidence type="ECO:0000256" key="5">
    <source>
        <dbReference type="ARBA" id="ARBA00023014"/>
    </source>
</evidence>
<evidence type="ECO:0000259" key="6">
    <source>
        <dbReference type="PROSITE" id="PS51332"/>
    </source>
</evidence>
<dbReference type="EMBL" id="UINC01030360">
    <property type="protein sequence ID" value="SVB14626.1"/>
    <property type="molecule type" value="Genomic_DNA"/>
</dbReference>